<dbReference type="PhylomeDB" id="A0A0G4HSV7"/>
<dbReference type="PANTHER" id="PTHR13680:SF5">
    <property type="entry name" value="CDGSH IRON-SULFUR DOMAIN-CONTAINING PROTEIN 1"/>
    <property type="match status" value="1"/>
</dbReference>
<dbReference type="GO" id="GO:0051537">
    <property type="term" value="F:2 iron, 2 sulfur cluster binding"/>
    <property type="evidence" value="ECO:0007669"/>
    <property type="project" value="UniProtKB-KW"/>
</dbReference>
<dbReference type="SMART" id="SM00704">
    <property type="entry name" value="ZnF_CDGSH"/>
    <property type="match status" value="1"/>
</dbReference>
<gene>
    <name evidence="8" type="ORF">Cvel_8316</name>
</gene>
<dbReference type="GO" id="GO:0046872">
    <property type="term" value="F:metal ion binding"/>
    <property type="evidence" value="ECO:0007669"/>
    <property type="project" value="UniProtKB-KW"/>
</dbReference>
<sequence length="108" mass="11634">MGKDQSGTIIAVSAAAVVGIFAVAVLAPVLAKKNHPVNSKIKKKEAKVVDFVNCDDMENLGTFKDGKLVMCRCWKSTSFPYCDGSHTAHNQETNDNVGPLILKKTAKK</sequence>
<keyword evidence="6" id="KW-0812">Transmembrane</keyword>
<dbReference type="VEuPathDB" id="CryptoDB:Cvel_8316"/>
<proteinExistence type="predicted"/>
<evidence type="ECO:0000313" key="8">
    <source>
        <dbReference type="EMBL" id="CEM47378.1"/>
    </source>
</evidence>
<evidence type="ECO:0000256" key="3">
    <source>
        <dbReference type="ARBA" id="ARBA00023004"/>
    </source>
</evidence>
<evidence type="ECO:0000259" key="7">
    <source>
        <dbReference type="SMART" id="SM00704"/>
    </source>
</evidence>
<dbReference type="PANTHER" id="PTHR13680">
    <property type="entry name" value="CDGSH IRON-SULFUR DOMAIN-CONTAINING PROTEIN 1"/>
    <property type="match status" value="1"/>
</dbReference>
<dbReference type="InterPro" id="IPR045131">
    <property type="entry name" value="CISD1/2"/>
</dbReference>
<evidence type="ECO:0000256" key="4">
    <source>
        <dbReference type="ARBA" id="ARBA00023014"/>
    </source>
</evidence>
<dbReference type="InterPro" id="IPR018967">
    <property type="entry name" value="FeS-contain_CDGSH-typ"/>
</dbReference>
<evidence type="ECO:0000256" key="1">
    <source>
        <dbReference type="ARBA" id="ARBA00022714"/>
    </source>
</evidence>
<comment type="cofactor">
    <cofactor evidence="5">
        <name>[2Fe-2S] cluster</name>
        <dbReference type="ChEBI" id="CHEBI:190135"/>
    </cofactor>
</comment>
<feature type="domain" description="Iron-binding zinc finger CDGSH type" evidence="7">
    <location>
        <begin position="47"/>
        <end position="92"/>
    </location>
</feature>
<feature type="transmembrane region" description="Helical" evidence="6">
    <location>
        <begin position="6"/>
        <end position="31"/>
    </location>
</feature>
<keyword evidence="2" id="KW-0479">Metal-binding</keyword>
<dbReference type="EMBL" id="CDMZ01003725">
    <property type="protein sequence ID" value="CEM47378.1"/>
    <property type="molecule type" value="Genomic_DNA"/>
</dbReference>
<dbReference type="FunFam" id="3.40.5.90:FF:000001">
    <property type="entry name" value="CDGSH iron-sulfur domain-containing protein 1"/>
    <property type="match status" value="1"/>
</dbReference>
<keyword evidence="6" id="KW-0472">Membrane</keyword>
<keyword evidence="3" id="KW-0408">Iron</keyword>
<dbReference type="Pfam" id="PF09360">
    <property type="entry name" value="zf-CDGSH"/>
    <property type="match status" value="1"/>
</dbReference>
<keyword evidence="6" id="KW-1133">Transmembrane helix</keyword>
<dbReference type="GO" id="GO:0005741">
    <property type="term" value="C:mitochondrial outer membrane"/>
    <property type="evidence" value="ECO:0007669"/>
    <property type="project" value="TreeGrafter"/>
</dbReference>
<keyword evidence="4" id="KW-0411">Iron-sulfur</keyword>
<dbReference type="GO" id="GO:0010506">
    <property type="term" value="P:regulation of autophagy"/>
    <property type="evidence" value="ECO:0007669"/>
    <property type="project" value="InterPro"/>
</dbReference>
<keyword evidence="1" id="KW-0001">2Fe-2S</keyword>
<evidence type="ECO:0000256" key="2">
    <source>
        <dbReference type="ARBA" id="ARBA00022723"/>
    </source>
</evidence>
<dbReference type="Gene3D" id="3.40.5.90">
    <property type="entry name" value="CDGSH iron-sulfur domain, mitoNEET-type"/>
    <property type="match status" value="1"/>
</dbReference>
<evidence type="ECO:0000256" key="6">
    <source>
        <dbReference type="SAM" id="Phobius"/>
    </source>
</evidence>
<protein>
    <recommendedName>
        <fullName evidence="7">Iron-binding zinc finger CDGSH type domain-containing protein</fullName>
    </recommendedName>
</protein>
<accession>A0A0G4HSV7</accession>
<name>A0A0G4HSV7_9ALVE</name>
<reference evidence="8" key="1">
    <citation type="submission" date="2014-11" db="EMBL/GenBank/DDBJ databases">
        <authorList>
            <person name="Otto D Thomas"/>
            <person name="Naeem Raeece"/>
        </authorList>
    </citation>
    <scope>NUCLEOTIDE SEQUENCE</scope>
</reference>
<evidence type="ECO:0000256" key="5">
    <source>
        <dbReference type="ARBA" id="ARBA00034078"/>
    </source>
</evidence>
<organism evidence="8">
    <name type="scientific">Chromera velia CCMP2878</name>
    <dbReference type="NCBI Taxonomy" id="1169474"/>
    <lineage>
        <taxon>Eukaryota</taxon>
        <taxon>Sar</taxon>
        <taxon>Alveolata</taxon>
        <taxon>Colpodellida</taxon>
        <taxon>Chromeraceae</taxon>
        <taxon>Chromera</taxon>
    </lineage>
</organism>
<dbReference type="InterPro" id="IPR042216">
    <property type="entry name" value="MitoNEET_CISD"/>
</dbReference>
<dbReference type="AlphaFoldDB" id="A0A0G4HSV7"/>